<keyword evidence="1" id="KW-0812">Transmembrane</keyword>
<dbReference type="RefSeq" id="WP_063260137.1">
    <property type="nucleotide sequence ID" value="NZ_LJKE01000020.1"/>
</dbReference>
<evidence type="ECO:0000256" key="1">
    <source>
        <dbReference type="SAM" id="Phobius"/>
    </source>
</evidence>
<keyword evidence="1" id="KW-0472">Membrane</keyword>
<dbReference type="EMBL" id="LJKE01000020">
    <property type="protein sequence ID" value="KZD71245.1"/>
    <property type="molecule type" value="Genomic_DNA"/>
</dbReference>
<feature type="transmembrane region" description="Helical" evidence="1">
    <location>
        <begin position="56"/>
        <end position="76"/>
    </location>
</feature>
<dbReference type="PATRIC" id="fig|1396.535.peg.1046"/>
<reference evidence="2 3" key="1">
    <citation type="submission" date="2015-09" db="EMBL/GenBank/DDBJ databases">
        <title>Bacillus cereus food isolates.</title>
        <authorList>
            <person name="Boekhorst J."/>
        </authorList>
    </citation>
    <scope>NUCLEOTIDE SEQUENCE [LARGE SCALE GENOMIC DNA]</scope>
    <source>
        <strain evidence="2 3">B4088</strain>
    </source>
</reference>
<sequence length="159" mass="18185">MGFVGIFFSLVLFALTIGIQYAVYKKAGIKYAWFAFTVVLGFIPFFHLINRSAWNILWYFLPFFTMTFCLPFLVIGSWAWTTVLVFLVSLAIVCVAGILFNIKFLKAFGLSPWLILLYLIPYLNGIVHIVLMGYIAFSKNVKYEGTLYSVKWKSASLTK</sequence>
<feature type="transmembrane region" description="Helical" evidence="1">
    <location>
        <begin position="6"/>
        <end position="24"/>
    </location>
</feature>
<comment type="caution">
    <text evidence="2">The sequence shown here is derived from an EMBL/GenBank/DDBJ whole genome shotgun (WGS) entry which is preliminary data.</text>
</comment>
<dbReference type="AlphaFoldDB" id="A0A164QFF2"/>
<evidence type="ECO:0000313" key="2">
    <source>
        <dbReference type="EMBL" id="KZD71245.1"/>
    </source>
</evidence>
<feature type="transmembrane region" description="Helical" evidence="1">
    <location>
        <begin position="31"/>
        <end position="50"/>
    </location>
</feature>
<name>A0A164QFF2_BACCE</name>
<evidence type="ECO:0000313" key="3">
    <source>
        <dbReference type="Proteomes" id="UP000076482"/>
    </source>
</evidence>
<proteinExistence type="predicted"/>
<dbReference type="Proteomes" id="UP000076482">
    <property type="component" value="Unassembled WGS sequence"/>
</dbReference>
<feature type="transmembrane region" description="Helical" evidence="1">
    <location>
        <begin position="83"/>
        <end position="102"/>
    </location>
</feature>
<gene>
    <name evidence="2" type="ORF">B4088_0975</name>
</gene>
<keyword evidence="1" id="KW-1133">Transmembrane helix</keyword>
<accession>A0A164QFF2</accession>
<feature type="transmembrane region" description="Helical" evidence="1">
    <location>
        <begin position="114"/>
        <end position="137"/>
    </location>
</feature>
<organism evidence="2 3">
    <name type="scientific">Bacillus cereus</name>
    <dbReference type="NCBI Taxonomy" id="1396"/>
    <lineage>
        <taxon>Bacteria</taxon>
        <taxon>Bacillati</taxon>
        <taxon>Bacillota</taxon>
        <taxon>Bacilli</taxon>
        <taxon>Bacillales</taxon>
        <taxon>Bacillaceae</taxon>
        <taxon>Bacillus</taxon>
        <taxon>Bacillus cereus group</taxon>
    </lineage>
</organism>
<protein>
    <submittedName>
        <fullName evidence="2">Uncharacterized protein</fullName>
    </submittedName>
</protein>